<feature type="signal peptide" evidence="5">
    <location>
        <begin position="1"/>
        <end position="24"/>
    </location>
</feature>
<dbReference type="PANTHER" id="PTHR30290">
    <property type="entry name" value="PERIPLASMIC BINDING COMPONENT OF ABC TRANSPORTER"/>
    <property type="match status" value="1"/>
</dbReference>
<evidence type="ECO:0000256" key="1">
    <source>
        <dbReference type="ARBA" id="ARBA00005695"/>
    </source>
</evidence>
<comment type="caution">
    <text evidence="7">The sequence shown here is derived from an EMBL/GenBank/DDBJ whole genome shotgun (WGS) entry which is preliminary data.</text>
</comment>
<evidence type="ECO:0000256" key="4">
    <source>
        <dbReference type="SAM" id="MobiDB-lite"/>
    </source>
</evidence>
<dbReference type="InterPro" id="IPR039424">
    <property type="entry name" value="SBP_5"/>
</dbReference>
<gene>
    <name evidence="7" type="ORF">F8D48_11340</name>
</gene>
<dbReference type="GO" id="GO:0015833">
    <property type="term" value="P:peptide transport"/>
    <property type="evidence" value="ECO:0007669"/>
    <property type="project" value="TreeGrafter"/>
</dbReference>
<accession>A0A7C8BSR8</accession>
<dbReference type="GO" id="GO:0043190">
    <property type="term" value="C:ATP-binding cassette (ABC) transporter complex"/>
    <property type="evidence" value="ECO:0007669"/>
    <property type="project" value="InterPro"/>
</dbReference>
<keyword evidence="8" id="KW-1185">Reference proteome</keyword>
<dbReference type="SUPFAM" id="SSF53850">
    <property type="entry name" value="Periplasmic binding protein-like II"/>
    <property type="match status" value="1"/>
</dbReference>
<name>A0A7C8BSR8_9ACTN</name>
<dbReference type="CDD" id="cd08518">
    <property type="entry name" value="PBP2_NikA_DppA_OppA_like_19"/>
    <property type="match status" value="1"/>
</dbReference>
<dbReference type="PROSITE" id="PS51257">
    <property type="entry name" value="PROKAR_LIPOPROTEIN"/>
    <property type="match status" value="1"/>
</dbReference>
<evidence type="ECO:0000256" key="5">
    <source>
        <dbReference type="SAM" id="SignalP"/>
    </source>
</evidence>
<dbReference type="InterPro" id="IPR006311">
    <property type="entry name" value="TAT_signal"/>
</dbReference>
<evidence type="ECO:0000313" key="7">
    <source>
        <dbReference type="EMBL" id="KAB1636034.1"/>
    </source>
</evidence>
<reference evidence="7 8" key="1">
    <citation type="submission" date="2019-09" db="EMBL/GenBank/DDBJ databases">
        <title>Whole genome shotgun sequencing (WGS) of Ellagibacter isourolithinifaciens DSM 104140(T) and Adlercreutzia muris DSM 29508(T).</title>
        <authorList>
            <person name="Stoll D.A."/>
            <person name="Danylec N."/>
            <person name="Huch M."/>
        </authorList>
    </citation>
    <scope>NUCLEOTIDE SEQUENCE [LARGE SCALE GENOMIC DNA]</scope>
    <source>
        <strain evidence="7 8">DSM 29508</strain>
    </source>
</reference>
<protein>
    <submittedName>
        <fullName evidence="7">ABC transporter substrate-binding protein</fullName>
    </submittedName>
</protein>
<evidence type="ECO:0000256" key="3">
    <source>
        <dbReference type="ARBA" id="ARBA00022729"/>
    </source>
</evidence>
<dbReference type="InterPro" id="IPR030678">
    <property type="entry name" value="Peptide/Ni-bd"/>
</dbReference>
<feature type="domain" description="Solute-binding protein family 5" evidence="6">
    <location>
        <begin position="104"/>
        <end position="453"/>
    </location>
</feature>
<comment type="similarity">
    <text evidence="1">Belongs to the bacterial solute-binding protein 5 family.</text>
</comment>
<evidence type="ECO:0000259" key="6">
    <source>
        <dbReference type="Pfam" id="PF00496"/>
    </source>
</evidence>
<dbReference type="GO" id="GO:1904680">
    <property type="term" value="F:peptide transmembrane transporter activity"/>
    <property type="evidence" value="ECO:0007669"/>
    <property type="project" value="TreeGrafter"/>
</dbReference>
<evidence type="ECO:0000313" key="8">
    <source>
        <dbReference type="Proteomes" id="UP000479639"/>
    </source>
</evidence>
<dbReference type="PROSITE" id="PS51318">
    <property type="entry name" value="TAT"/>
    <property type="match status" value="1"/>
</dbReference>
<sequence length="559" mass="58707">MALTRRDFMRAAALAGAASAGLLAGCAGGGEGTAAGSTATGAGASAAGGAGAGPNGESQVIVTMTPSSEPAAGFDPLMGWGAGEHVHEPLIQSTLIATDDDLSFVNDLAVAYNCSEDGLTWTFTIRDDAVFTDGVPLTAEDVAFTINGIAQGAAAEADLSMVAEARALDAVTCEIAMKRPNNALLYTLAVVGIVPAHAYGSDYGANPIGSGRYMLEQWDRGQQVILRANPDYYGEKPLMDRVVVLFMEEDASLAAASSGLADVAYTSASLAGAAPVGYTLLDCASVDSRGISLPCNPAGTDVVVDGDMVYVGGNDVTSDIAVRRALNYGIDREVMIERVLAGFGRPAYSVADGMPWSSAAMRVETDGAAAERLLDEARWQRGDDGMRSRDGVPCAFDLYYAAGDSTRQALAYDFADQCAALGIAVTPKGASWDDIYLRQYADPVLWGWGSNAPVELFELTHSAGWGNYAQYGDATVDAHLEAAQAARTVEESFPLYQAAQWDDATQTGVAPEGAATWVWLANVDHLYFEREGLAVAAQKPHPHGHGWSLVNNVDRWSWK</sequence>
<evidence type="ECO:0000256" key="2">
    <source>
        <dbReference type="ARBA" id="ARBA00022448"/>
    </source>
</evidence>
<dbReference type="GO" id="GO:0042597">
    <property type="term" value="C:periplasmic space"/>
    <property type="evidence" value="ECO:0007669"/>
    <property type="project" value="UniProtKB-ARBA"/>
</dbReference>
<proteinExistence type="inferred from homology"/>
<keyword evidence="2" id="KW-0813">Transport</keyword>
<dbReference type="RefSeq" id="WP_151432141.1">
    <property type="nucleotide sequence ID" value="NZ_JANJZI010000001.1"/>
</dbReference>
<dbReference type="Gene3D" id="3.10.105.10">
    <property type="entry name" value="Dipeptide-binding Protein, Domain 3"/>
    <property type="match status" value="1"/>
</dbReference>
<dbReference type="Gene3D" id="3.40.190.10">
    <property type="entry name" value="Periplasmic binding protein-like II"/>
    <property type="match status" value="1"/>
</dbReference>
<dbReference type="Pfam" id="PF00496">
    <property type="entry name" value="SBP_bac_5"/>
    <property type="match status" value="1"/>
</dbReference>
<keyword evidence="3 5" id="KW-0732">Signal</keyword>
<feature type="compositionally biased region" description="Low complexity" evidence="4">
    <location>
        <begin position="34"/>
        <end position="45"/>
    </location>
</feature>
<dbReference type="PIRSF" id="PIRSF002741">
    <property type="entry name" value="MppA"/>
    <property type="match status" value="1"/>
</dbReference>
<organism evidence="7 8">
    <name type="scientific">Adlercreutzia muris</name>
    <dbReference type="NCBI Taxonomy" id="1796610"/>
    <lineage>
        <taxon>Bacteria</taxon>
        <taxon>Bacillati</taxon>
        <taxon>Actinomycetota</taxon>
        <taxon>Coriobacteriia</taxon>
        <taxon>Eggerthellales</taxon>
        <taxon>Eggerthellaceae</taxon>
        <taxon>Adlercreutzia</taxon>
    </lineage>
</organism>
<dbReference type="AlphaFoldDB" id="A0A7C8BSR8"/>
<dbReference type="Proteomes" id="UP000479639">
    <property type="component" value="Unassembled WGS sequence"/>
</dbReference>
<dbReference type="PANTHER" id="PTHR30290:SF9">
    <property type="entry name" value="OLIGOPEPTIDE-BINDING PROTEIN APPA"/>
    <property type="match status" value="1"/>
</dbReference>
<dbReference type="EMBL" id="WAJS01000069">
    <property type="protein sequence ID" value="KAB1636034.1"/>
    <property type="molecule type" value="Genomic_DNA"/>
</dbReference>
<feature type="region of interest" description="Disordered" evidence="4">
    <location>
        <begin position="34"/>
        <end position="59"/>
    </location>
</feature>
<dbReference type="InterPro" id="IPR000914">
    <property type="entry name" value="SBP_5_dom"/>
</dbReference>
<feature type="chain" id="PRO_5038526398" evidence="5">
    <location>
        <begin position="25"/>
        <end position="559"/>
    </location>
</feature>